<dbReference type="GO" id="GO:0005737">
    <property type="term" value="C:cytoplasm"/>
    <property type="evidence" value="ECO:0007669"/>
    <property type="project" value="UniProtKB-ARBA"/>
</dbReference>
<dbReference type="Proteomes" id="UP001139125">
    <property type="component" value="Unassembled WGS sequence"/>
</dbReference>
<reference evidence="5" key="1">
    <citation type="submission" date="2022-06" db="EMBL/GenBank/DDBJ databases">
        <title>Gracilimonas sp. CAU 1638 isolated from sea sediment.</title>
        <authorList>
            <person name="Kim W."/>
        </authorList>
    </citation>
    <scope>NUCLEOTIDE SEQUENCE</scope>
    <source>
        <strain evidence="5">CAU 1638</strain>
    </source>
</reference>
<evidence type="ECO:0000313" key="6">
    <source>
        <dbReference type="Proteomes" id="UP001139125"/>
    </source>
</evidence>
<dbReference type="SUPFAM" id="SSF54565">
    <property type="entry name" value="Ribosomal protein S16"/>
    <property type="match status" value="1"/>
</dbReference>
<dbReference type="PANTHER" id="PTHR12919:SF20">
    <property type="entry name" value="SMALL RIBOSOMAL SUBUNIT PROTEIN BS16M"/>
    <property type="match status" value="1"/>
</dbReference>
<keyword evidence="6" id="KW-1185">Reference proteome</keyword>
<evidence type="ECO:0000256" key="3">
    <source>
        <dbReference type="HAMAP-Rule" id="MF_00385"/>
    </source>
</evidence>
<keyword evidence="1 3" id="KW-0689">Ribosomal protein</keyword>
<dbReference type="HAMAP" id="MF_00385">
    <property type="entry name" value="Ribosomal_bS16"/>
    <property type="match status" value="1"/>
</dbReference>
<accession>A0A9X2L2Q0</accession>
<dbReference type="GO" id="GO:0006412">
    <property type="term" value="P:translation"/>
    <property type="evidence" value="ECO:0007669"/>
    <property type="project" value="UniProtKB-UniRule"/>
</dbReference>
<dbReference type="InterPro" id="IPR023803">
    <property type="entry name" value="Ribosomal_bS16_dom_sf"/>
</dbReference>
<sequence length="311" mass="35529">MLRIRLQRKGRKKRPIWHIVVAERHEARDGRIVERVGRYDNVTEKKEVVLNEDRILYWLDTGAQPTDTVRKILRREGVLYKRHLINWGKSEEEIEKALAEWKEYRDSKKEDATSRKADYQEVLAAEEREYKEQLQKKAKQAAAEVEAEKAAADAEEDEAPKNEAEEIEAALEEAESDDSAEETTEAAEEETTEAEAEAEAEEEAADEAEEETEAKEEAPAEDEAETEEDSAEAAEEETEEAAEEETKDEEPAEEEKEEAEESSSDKVSTDMNAKEAIDHINNTDLDDLKGFVPEDEDRVTVQRAWESKQEG</sequence>
<feature type="compositionally biased region" description="Acidic residues" evidence="4">
    <location>
        <begin position="165"/>
        <end position="262"/>
    </location>
</feature>
<protein>
    <recommendedName>
        <fullName evidence="3">Small ribosomal subunit protein bS16</fullName>
    </recommendedName>
</protein>
<comment type="similarity">
    <text evidence="3">Belongs to the bacterial ribosomal protein bS16 family.</text>
</comment>
<dbReference type="GO" id="GO:0015935">
    <property type="term" value="C:small ribosomal subunit"/>
    <property type="evidence" value="ECO:0007669"/>
    <property type="project" value="TreeGrafter"/>
</dbReference>
<evidence type="ECO:0000256" key="4">
    <source>
        <dbReference type="SAM" id="MobiDB-lite"/>
    </source>
</evidence>
<dbReference type="Pfam" id="PF00886">
    <property type="entry name" value="Ribosomal_S16"/>
    <property type="match status" value="1"/>
</dbReference>
<dbReference type="Gene3D" id="3.30.1320.10">
    <property type="match status" value="1"/>
</dbReference>
<dbReference type="InterPro" id="IPR000307">
    <property type="entry name" value="Ribosomal_bS16"/>
</dbReference>
<dbReference type="RefSeq" id="WP_255133993.1">
    <property type="nucleotide sequence ID" value="NZ_JANDBC010000001.1"/>
</dbReference>
<comment type="caution">
    <text evidence="5">The sequence shown here is derived from an EMBL/GenBank/DDBJ whole genome shotgun (WGS) entry which is preliminary data.</text>
</comment>
<name>A0A9X2L2Q0_9BACT</name>
<feature type="compositionally biased region" description="Basic and acidic residues" evidence="4">
    <location>
        <begin position="263"/>
        <end position="278"/>
    </location>
</feature>
<feature type="region of interest" description="Disordered" evidence="4">
    <location>
        <begin position="135"/>
        <end position="311"/>
    </location>
</feature>
<organism evidence="5 6">
    <name type="scientific">Gracilimonas sediminicola</name>
    <dbReference type="NCBI Taxonomy" id="2952158"/>
    <lineage>
        <taxon>Bacteria</taxon>
        <taxon>Pseudomonadati</taxon>
        <taxon>Balneolota</taxon>
        <taxon>Balneolia</taxon>
        <taxon>Balneolales</taxon>
        <taxon>Balneolaceae</taxon>
        <taxon>Gracilimonas</taxon>
    </lineage>
</organism>
<evidence type="ECO:0000256" key="2">
    <source>
        <dbReference type="ARBA" id="ARBA00023274"/>
    </source>
</evidence>
<evidence type="ECO:0000256" key="1">
    <source>
        <dbReference type="ARBA" id="ARBA00022980"/>
    </source>
</evidence>
<dbReference type="PANTHER" id="PTHR12919">
    <property type="entry name" value="30S RIBOSOMAL PROTEIN S16"/>
    <property type="match status" value="1"/>
</dbReference>
<proteinExistence type="inferred from homology"/>
<keyword evidence="2 3" id="KW-0687">Ribonucleoprotein</keyword>
<dbReference type="EMBL" id="JANDBC010000001">
    <property type="protein sequence ID" value="MCP9291233.1"/>
    <property type="molecule type" value="Genomic_DNA"/>
</dbReference>
<dbReference type="AlphaFoldDB" id="A0A9X2L2Q0"/>
<gene>
    <name evidence="3 5" type="primary">rpsP</name>
    <name evidence="5" type="ORF">NM125_06530</name>
</gene>
<evidence type="ECO:0000313" key="5">
    <source>
        <dbReference type="EMBL" id="MCP9291233.1"/>
    </source>
</evidence>
<dbReference type="GO" id="GO:0003735">
    <property type="term" value="F:structural constituent of ribosome"/>
    <property type="evidence" value="ECO:0007669"/>
    <property type="project" value="InterPro"/>
</dbReference>
<dbReference type="NCBIfam" id="TIGR00002">
    <property type="entry name" value="S16"/>
    <property type="match status" value="1"/>
</dbReference>